<dbReference type="GO" id="GO:0016491">
    <property type="term" value="F:oxidoreductase activity"/>
    <property type="evidence" value="ECO:0007669"/>
    <property type="project" value="UniProtKB-KW"/>
</dbReference>
<dbReference type="RefSeq" id="WP_253647822.1">
    <property type="nucleotide sequence ID" value="NZ_BAAAMO010000002.1"/>
</dbReference>
<comment type="caution">
    <text evidence="2">The sequence shown here is derived from an EMBL/GenBank/DDBJ whole genome shotgun (WGS) entry which is preliminary data.</text>
</comment>
<dbReference type="Gene3D" id="3.50.50.60">
    <property type="entry name" value="FAD/NAD(P)-binding domain"/>
    <property type="match status" value="1"/>
</dbReference>
<name>A0ABW3G8V3_9NOCA</name>
<sequence>MVADARRVPYWLDRPDRPAARLALDGDLDCDLLVVGGGFTGLWTAVQAAEEDPGRRVVLLEGDRIAEGASGRNGGFCAASLTHGIANGLSRFRDEMPALLDMGLATLDAIEETLDRLRIDAAFERVGELDVATFDWQVADLESDARTARDLGLDVTFRRAGDTDADIRSPMVAAYAHDPTVALVDPARLAWGLADAAERLGVRILENSAVTVLRRHRGGGVRAICHRGAVTADRAVIATAAARPLLRRNRLSMVPVFDYALMTAPLTPEQLADIGWSGREGLADVGNRFHYIRRTVDDRMLFGGWDAVYHFGSDDDPRHRVDDDEFAVLAEHLVQMFPTLADVAITHAWGGAIDTCSRFCAFWDRALGGRVVSVLGFTGLGVGASHFGARVALDLVDGRDTDRTRLSMVRGRPLPFPPEPLRWIGITLTRRAFARADRDHGRRGPWLRAMDALGLGFDS</sequence>
<evidence type="ECO:0000313" key="3">
    <source>
        <dbReference type="Proteomes" id="UP001597068"/>
    </source>
</evidence>
<dbReference type="SUPFAM" id="SSF51905">
    <property type="entry name" value="FAD/NAD(P)-binding domain"/>
    <property type="match status" value="1"/>
</dbReference>
<dbReference type="InterPro" id="IPR006076">
    <property type="entry name" value="FAD-dep_OxRdtase"/>
</dbReference>
<dbReference type="EMBL" id="JBHTIL010000001">
    <property type="protein sequence ID" value="MFD0926890.1"/>
    <property type="molecule type" value="Genomic_DNA"/>
</dbReference>
<protein>
    <submittedName>
        <fullName evidence="2">NAD(P)/FAD-dependent oxidoreductase</fullName>
        <ecNumber evidence="2">1.-.-.-</ecNumber>
    </submittedName>
</protein>
<accession>A0ABW3G8V3</accession>
<keyword evidence="2" id="KW-0560">Oxidoreductase</keyword>
<dbReference type="PANTHER" id="PTHR13847">
    <property type="entry name" value="SARCOSINE DEHYDROGENASE-RELATED"/>
    <property type="match status" value="1"/>
</dbReference>
<evidence type="ECO:0000259" key="1">
    <source>
        <dbReference type="Pfam" id="PF01266"/>
    </source>
</evidence>
<organism evidence="2 3">
    <name type="scientific">Williamsia deligens</name>
    <dbReference type="NCBI Taxonomy" id="321325"/>
    <lineage>
        <taxon>Bacteria</taxon>
        <taxon>Bacillati</taxon>
        <taxon>Actinomycetota</taxon>
        <taxon>Actinomycetes</taxon>
        <taxon>Mycobacteriales</taxon>
        <taxon>Nocardiaceae</taxon>
        <taxon>Williamsia</taxon>
    </lineage>
</organism>
<dbReference type="PANTHER" id="PTHR13847:SF281">
    <property type="entry name" value="FAD DEPENDENT OXIDOREDUCTASE DOMAIN-CONTAINING PROTEIN"/>
    <property type="match status" value="1"/>
</dbReference>
<evidence type="ECO:0000313" key="2">
    <source>
        <dbReference type="EMBL" id="MFD0926890.1"/>
    </source>
</evidence>
<proteinExistence type="predicted"/>
<feature type="domain" description="FAD dependent oxidoreductase" evidence="1">
    <location>
        <begin position="31"/>
        <end position="393"/>
    </location>
</feature>
<keyword evidence="3" id="KW-1185">Reference proteome</keyword>
<dbReference type="Pfam" id="PF01266">
    <property type="entry name" value="DAO"/>
    <property type="match status" value="1"/>
</dbReference>
<dbReference type="EC" id="1.-.-.-" evidence="2"/>
<reference evidence="3" key="1">
    <citation type="journal article" date="2019" name="Int. J. Syst. Evol. Microbiol.">
        <title>The Global Catalogue of Microorganisms (GCM) 10K type strain sequencing project: providing services to taxonomists for standard genome sequencing and annotation.</title>
        <authorList>
            <consortium name="The Broad Institute Genomics Platform"/>
            <consortium name="The Broad Institute Genome Sequencing Center for Infectious Disease"/>
            <person name="Wu L."/>
            <person name="Ma J."/>
        </authorList>
    </citation>
    <scope>NUCLEOTIDE SEQUENCE [LARGE SCALE GENOMIC DNA]</scope>
    <source>
        <strain evidence="3">CCUG 50873</strain>
    </source>
</reference>
<dbReference type="InterPro" id="IPR036188">
    <property type="entry name" value="FAD/NAD-bd_sf"/>
</dbReference>
<dbReference type="Gene3D" id="3.30.9.10">
    <property type="entry name" value="D-Amino Acid Oxidase, subunit A, domain 2"/>
    <property type="match status" value="1"/>
</dbReference>
<dbReference type="Proteomes" id="UP001597068">
    <property type="component" value="Unassembled WGS sequence"/>
</dbReference>
<gene>
    <name evidence="2" type="ORF">ACFQ04_14210</name>
</gene>